<keyword evidence="3" id="KW-1185">Reference proteome</keyword>
<dbReference type="AlphaFoldDB" id="W9S641"/>
<feature type="region of interest" description="Disordered" evidence="1">
    <location>
        <begin position="16"/>
        <end position="41"/>
    </location>
</feature>
<proteinExistence type="predicted"/>
<name>W9S641_9ROSA</name>
<dbReference type="KEGG" id="mnt:21405059"/>
<reference evidence="3" key="1">
    <citation type="submission" date="2013-01" db="EMBL/GenBank/DDBJ databases">
        <title>Draft Genome Sequence of a Mulberry Tree, Morus notabilis C.K. Schneid.</title>
        <authorList>
            <person name="He N."/>
            <person name="Zhao S."/>
        </authorList>
    </citation>
    <scope>NUCLEOTIDE SEQUENCE</scope>
</reference>
<organism evidence="2 3">
    <name type="scientific">Morus notabilis</name>
    <dbReference type="NCBI Taxonomy" id="981085"/>
    <lineage>
        <taxon>Eukaryota</taxon>
        <taxon>Viridiplantae</taxon>
        <taxon>Streptophyta</taxon>
        <taxon>Embryophyta</taxon>
        <taxon>Tracheophyta</taxon>
        <taxon>Spermatophyta</taxon>
        <taxon>Magnoliopsida</taxon>
        <taxon>eudicotyledons</taxon>
        <taxon>Gunneridae</taxon>
        <taxon>Pentapetalae</taxon>
        <taxon>rosids</taxon>
        <taxon>fabids</taxon>
        <taxon>Rosales</taxon>
        <taxon>Moraceae</taxon>
        <taxon>Moreae</taxon>
        <taxon>Morus</taxon>
    </lineage>
</organism>
<sequence>MAASLDQSQNCARTISKANDIRTRTATSVSEPKKINGAKPPWRRSRDLWPPLYVCELFCTGL</sequence>
<dbReference type="Proteomes" id="UP000030645">
    <property type="component" value="Unassembled WGS sequence"/>
</dbReference>
<evidence type="ECO:0000313" key="3">
    <source>
        <dbReference type="Proteomes" id="UP000030645"/>
    </source>
</evidence>
<dbReference type="OrthoDB" id="2610923at2759"/>
<evidence type="ECO:0000313" key="2">
    <source>
        <dbReference type="EMBL" id="EXC28006.1"/>
    </source>
</evidence>
<accession>W9S641</accession>
<evidence type="ECO:0000256" key="1">
    <source>
        <dbReference type="SAM" id="MobiDB-lite"/>
    </source>
</evidence>
<protein>
    <submittedName>
        <fullName evidence="2">Uncharacterized protein</fullName>
    </submittedName>
</protein>
<dbReference type="EMBL" id="KE346160">
    <property type="protein sequence ID" value="EXC28006.1"/>
    <property type="molecule type" value="Genomic_DNA"/>
</dbReference>
<gene>
    <name evidence="2" type="ORF">L484_022237</name>
</gene>